<accession>A0A8J5MCY7</accession>
<reference evidence="2" key="1">
    <citation type="submission" date="2021-01" db="EMBL/GenBank/DDBJ databases">
        <title>Phytophthora aleatoria, a newly-described species from Pinus radiata is distinct from Phytophthora cactorum isolates based on comparative genomics.</title>
        <authorList>
            <person name="Mcdougal R."/>
            <person name="Panda P."/>
            <person name="Williams N."/>
            <person name="Studholme D.J."/>
        </authorList>
    </citation>
    <scope>NUCLEOTIDE SEQUENCE</scope>
    <source>
        <strain evidence="2">NZFS 4037</strain>
    </source>
</reference>
<evidence type="ECO:0000313" key="2">
    <source>
        <dbReference type="EMBL" id="KAG6947681.1"/>
    </source>
</evidence>
<keyword evidence="3" id="KW-1185">Reference proteome</keyword>
<feature type="compositionally biased region" description="Basic and acidic residues" evidence="1">
    <location>
        <begin position="75"/>
        <end position="85"/>
    </location>
</feature>
<feature type="compositionally biased region" description="Low complexity" evidence="1">
    <location>
        <begin position="95"/>
        <end position="105"/>
    </location>
</feature>
<feature type="region of interest" description="Disordered" evidence="1">
    <location>
        <begin position="142"/>
        <end position="162"/>
    </location>
</feature>
<evidence type="ECO:0000256" key="1">
    <source>
        <dbReference type="SAM" id="MobiDB-lite"/>
    </source>
</evidence>
<feature type="region of interest" description="Disordered" evidence="1">
    <location>
        <begin position="1"/>
        <end position="107"/>
    </location>
</feature>
<dbReference type="EMBL" id="JAENGY010001674">
    <property type="protein sequence ID" value="KAG6947681.1"/>
    <property type="molecule type" value="Genomic_DNA"/>
</dbReference>
<organism evidence="2 3">
    <name type="scientific">Phytophthora aleatoria</name>
    <dbReference type="NCBI Taxonomy" id="2496075"/>
    <lineage>
        <taxon>Eukaryota</taxon>
        <taxon>Sar</taxon>
        <taxon>Stramenopiles</taxon>
        <taxon>Oomycota</taxon>
        <taxon>Peronosporomycetes</taxon>
        <taxon>Peronosporales</taxon>
        <taxon>Peronosporaceae</taxon>
        <taxon>Phytophthora</taxon>
    </lineage>
</organism>
<feature type="compositionally biased region" description="Basic and acidic residues" evidence="1">
    <location>
        <begin position="32"/>
        <end position="57"/>
    </location>
</feature>
<proteinExistence type="predicted"/>
<sequence length="201" mass="22305">MAVDQEKRRERHLQDDSNDDEKVESPTTRLRQRSEAKKRNEVEKQRKRQQDTAERGTHSNNRFLRALSGQTASPDKAKSPEKQGNDDSDNEDANTTTRLLTKKTTAPSAKSIEEIINIHYNERPGVEFALAVSLSLDVASPRDFAESCSGRDKSTTRSLSSRKRFEVDSRLVSNGATNGAADAPAFALATVSGMMGEPRIE</sequence>
<dbReference type="AlphaFoldDB" id="A0A8J5MCY7"/>
<feature type="compositionally biased region" description="Basic and acidic residues" evidence="1">
    <location>
        <begin position="143"/>
        <end position="155"/>
    </location>
</feature>
<dbReference type="Proteomes" id="UP000709295">
    <property type="component" value="Unassembled WGS sequence"/>
</dbReference>
<comment type="caution">
    <text evidence="2">The sequence shown here is derived from an EMBL/GenBank/DDBJ whole genome shotgun (WGS) entry which is preliminary data.</text>
</comment>
<protein>
    <submittedName>
        <fullName evidence="2">Uncharacterized protein</fullName>
    </submittedName>
</protein>
<evidence type="ECO:0000313" key="3">
    <source>
        <dbReference type="Proteomes" id="UP000709295"/>
    </source>
</evidence>
<name>A0A8J5MCY7_9STRA</name>
<feature type="compositionally biased region" description="Polar residues" evidence="1">
    <location>
        <begin position="58"/>
        <end position="73"/>
    </location>
</feature>
<feature type="compositionally biased region" description="Basic and acidic residues" evidence="1">
    <location>
        <begin position="1"/>
        <end position="15"/>
    </location>
</feature>
<gene>
    <name evidence="2" type="ORF">JG688_00015435</name>
</gene>